<dbReference type="Proteomes" id="UP000274131">
    <property type="component" value="Unassembled WGS sequence"/>
</dbReference>
<evidence type="ECO:0000313" key="2">
    <source>
        <dbReference type="EMBL" id="VDD87481.1"/>
    </source>
</evidence>
<feature type="region of interest" description="Disordered" evidence="1">
    <location>
        <begin position="57"/>
        <end position="77"/>
    </location>
</feature>
<dbReference type="AlphaFoldDB" id="A0A0N4UZ78"/>
<evidence type="ECO:0000313" key="3">
    <source>
        <dbReference type="Proteomes" id="UP000274131"/>
    </source>
</evidence>
<protein>
    <submittedName>
        <fullName evidence="4">CaM_binding domain-containing protein</fullName>
    </submittedName>
</protein>
<proteinExistence type="predicted"/>
<gene>
    <name evidence="2" type="ORF">EVEC_LOCUS2624</name>
</gene>
<dbReference type="EMBL" id="UXUI01007418">
    <property type="protein sequence ID" value="VDD87481.1"/>
    <property type="molecule type" value="Genomic_DNA"/>
</dbReference>
<feature type="compositionally biased region" description="Polar residues" evidence="1">
    <location>
        <begin position="62"/>
        <end position="71"/>
    </location>
</feature>
<name>A0A0N4UZ78_ENTVE</name>
<keyword evidence="3" id="KW-1185">Reference proteome</keyword>
<evidence type="ECO:0000256" key="1">
    <source>
        <dbReference type="SAM" id="MobiDB-lite"/>
    </source>
</evidence>
<dbReference type="OrthoDB" id="5855868at2759"/>
<reference evidence="2 3" key="2">
    <citation type="submission" date="2018-10" db="EMBL/GenBank/DDBJ databases">
        <authorList>
            <consortium name="Pathogen Informatics"/>
        </authorList>
    </citation>
    <scope>NUCLEOTIDE SEQUENCE [LARGE SCALE GENOMIC DNA]</scope>
</reference>
<sequence>MTHSAVVRARGTCPDVKGVDRFKYFHSPIFGGVNKNGLNIDKKMATLELPQLNVDFSKHSTRSSSNPNVPSASDDDLENVVFGNRLQPLTVSTSLPQLGNPEKKLKVSKCREKILANSVQQLSSEAVIGKSLIPLPSNVKLPVAKTAAKFLPNVSRTAASRRPPKLCQAKVIDGSLTKLNKSKAKIFLTDCSSNTKLLNETSLDFKSIGTQTGTQSFLDVGTTARLCMDSKATQTSLISGVCSVKSICDIDLELERRNELITVVEKALDETIDKRSRLRVSQSIVSSARKQVTILLLETNISLFEVWKDAKEFVTTILLPRSIQEANSTKRRSKSNLSAPS</sequence>
<reference evidence="4" key="1">
    <citation type="submission" date="2017-02" db="UniProtKB">
        <authorList>
            <consortium name="WormBaseParasite"/>
        </authorList>
    </citation>
    <scope>IDENTIFICATION</scope>
</reference>
<accession>A0A0N4UZ78</accession>
<dbReference type="WBParaSite" id="EVEC_0000291601-mRNA-1">
    <property type="protein sequence ID" value="EVEC_0000291601-mRNA-1"/>
    <property type="gene ID" value="EVEC_0000291601"/>
</dbReference>
<organism evidence="4">
    <name type="scientific">Enterobius vermicularis</name>
    <name type="common">Human pinworm</name>
    <dbReference type="NCBI Taxonomy" id="51028"/>
    <lineage>
        <taxon>Eukaryota</taxon>
        <taxon>Metazoa</taxon>
        <taxon>Ecdysozoa</taxon>
        <taxon>Nematoda</taxon>
        <taxon>Chromadorea</taxon>
        <taxon>Rhabditida</taxon>
        <taxon>Spirurina</taxon>
        <taxon>Oxyuridomorpha</taxon>
        <taxon>Oxyuroidea</taxon>
        <taxon>Oxyuridae</taxon>
        <taxon>Enterobius</taxon>
    </lineage>
</organism>
<evidence type="ECO:0000313" key="4">
    <source>
        <dbReference type="WBParaSite" id="EVEC_0000291601-mRNA-1"/>
    </source>
</evidence>